<comment type="caution">
    <text evidence="3">The sequence shown here is derived from an EMBL/GenBank/DDBJ whole genome shotgun (WGS) entry which is preliminary data.</text>
</comment>
<dbReference type="AlphaFoldDB" id="A0A835ZF92"/>
<accession>A0A835ZF92</accession>
<dbReference type="EMBL" id="JAFCMP010000002">
    <property type="protein sequence ID" value="KAG5192696.1"/>
    <property type="molecule type" value="Genomic_DNA"/>
</dbReference>
<proteinExistence type="predicted"/>
<dbReference type="PROSITE" id="PS51545">
    <property type="entry name" value="PIK_HELICAL"/>
    <property type="match status" value="1"/>
</dbReference>
<feature type="domain" description="PIK helical" evidence="2">
    <location>
        <begin position="1"/>
        <end position="140"/>
    </location>
</feature>
<name>A0A835ZF92_9STRA</name>
<keyword evidence="1" id="KW-0732">Signal</keyword>
<evidence type="ECO:0000256" key="1">
    <source>
        <dbReference type="SAM" id="SignalP"/>
    </source>
</evidence>
<evidence type="ECO:0000259" key="2">
    <source>
        <dbReference type="PROSITE" id="PS51545"/>
    </source>
</evidence>
<reference evidence="3" key="1">
    <citation type="submission" date="2021-02" db="EMBL/GenBank/DDBJ databases">
        <title>First Annotated Genome of the Yellow-green Alga Tribonema minus.</title>
        <authorList>
            <person name="Mahan K.M."/>
        </authorList>
    </citation>
    <scope>NUCLEOTIDE SEQUENCE</scope>
    <source>
        <strain evidence="3">UTEX B ZZ1240</strain>
    </source>
</reference>
<protein>
    <recommendedName>
        <fullName evidence="2">PIK helical domain-containing protein</fullName>
    </recommendedName>
</protein>
<dbReference type="InterPro" id="IPR001263">
    <property type="entry name" value="PI3K_accessory_dom"/>
</dbReference>
<keyword evidence="4" id="KW-1185">Reference proteome</keyword>
<feature type="signal peptide" evidence="1">
    <location>
        <begin position="1"/>
        <end position="28"/>
    </location>
</feature>
<evidence type="ECO:0000313" key="4">
    <source>
        <dbReference type="Proteomes" id="UP000664859"/>
    </source>
</evidence>
<organism evidence="3 4">
    <name type="scientific">Tribonema minus</name>
    <dbReference type="NCBI Taxonomy" id="303371"/>
    <lineage>
        <taxon>Eukaryota</taxon>
        <taxon>Sar</taxon>
        <taxon>Stramenopiles</taxon>
        <taxon>Ochrophyta</taxon>
        <taxon>PX clade</taxon>
        <taxon>Xanthophyceae</taxon>
        <taxon>Tribonematales</taxon>
        <taxon>Tribonemataceae</taxon>
        <taxon>Tribonema</taxon>
    </lineage>
</organism>
<dbReference type="Proteomes" id="UP000664859">
    <property type="component" value="Unassembled WGS sequence"/>
</dbReference>
<evidence type="ECO:0000313" key="3">
    <source>
        <dbReference type="EMBL" id="KAG5192696.1"/>
    </source>
</evidence>
<gene>
    <name evidence="3" type="ORF">JKP88DRAFT_292092</name>
</gene>
<feature type="chain" id="PRO_5032557219" description="PIK helical domain-containing protein" evidence="1">
    <location>
        <begin position="29"/>
        <end position="305"/>
    </location>
</feature>
<sequence>MFGVQQAIHVWLTLWLSFQFTMDEIASGGGIKSPGYAPLPYADVQYWTQQMNELMEQVGDEDVEFYLPQLAAVLLRRDAPTRCNQVTTAVAVRLGSILRERAATNHMVGMHLLWQLRAATQGGAGLAPAGGRSAAAAAAAAAEQRGAEGWLSVVEPAAVGGGNLPRQVAMRRQAFFCDNMRFVDRLVGLSRLLGATDVRIRLAELHRHLGELNRCLLRRIDSRGKAFETPLGAEWPLEEADVASRRPDAANFAIVLPLRAMAPGCREGRCVLRVLRIVKELSHPLQSRERVPYLVTAEVLQTSIG</sequence>